<keyword evidence="12 17" id="KW-0598">Phosphotransferase system</keyword>
<dbReference type="Proteomes" id="UP001564408">
    <property type="component" value="Unassembled WGS sequence"/>
</dbReference>
<evidence type="ECO:0000259" key="20">
    <source>
        <dbReference type="Pfam" id="PF05524"/>
    </source>
</evidence>
<dbReference type="InterPro" id="IPR050499">
    <property type="entry name" value="PEP-utilizing_PTS_enzyme"/>
</dbReference>
<evidence type="ECO:0000256" key="2">
    <source>
        <dbReference type="ARBA" id="ARBA00001946"/>
    </source>
</evidence>
<comment type="similarity">
    <text evidence="5 17">Belongs to the PEP-utilizing enzyme family.</text>
</comment>
<evidence type="ECO:0000256" key="14">
    <source>
        <dbReference type="ARBA" id="ARBA00022777"/>
    </source>
</evidence>
<evidence type="ECO:0000256" key="7">
    <source>
        <dbReference type="ARBA" id="ARBA00016544"/>
    </source>
</evidence>
<comment type="catalytic activity">
    <reaction evidence="1 17">
        <text>L-histidyl-[protein] + phosphoenolpyruvate = N(pros)-phospho-L-histidyl-[protein] + pyruvate</text>
        <dbReference type="Rhea" id="RHEA:23880"/>
        <dbReference type="Rhea" id="RHEA-COMP:9745"/>
        <dbReference type="Rhea" id="RHEA-COMP:9746"/>
        <dbReference type="ChEBI" id="CHEBI:15361"/>
        <dbReference type="ChEBI" id="CHEBI:29979"/>
        <dbReference type="ChEBI" id="CHEBI:58702"/>
        <dbReference type="ChEBI" id="CHEBI:64837"/>
        <dbReference type="EC" id="2.7.3.9"/>
    </reaction>
</comment>
<dbReference type="PROSITE" id="PS00742">
    <property type="entry name" value="PEP_ENZYMES_2"/>
    <property type="match status" value="1"/>
</dbReference>
<dbReference type="EMBL" id="JBDKXB010000012">
    <property type="protein sequence ID" value="MEY6432787.1"/>
    <property type="molecule type" value="Genomic_DNA"/>
</dbReference>
<dbReference type="Gene3D" id="3.20.20.60">
    <property type="entry name" value="Phosphoenolpyruvate-binding domains"/>
    <property type="match status" value="1"/>
</dbReference>
<name>A0ABV4BET8_9GAMM</name>
<keyword evidence="22" id="KW-1185">Reference proteome</keyword>
<keyword evidence="9 17" id="KW-0963">Cytoplasm</keyword>
<evidence type="ECO:0000256" key="1">
    <source>
        <dbReference type="ARBA" id="ARBA00000683"/>
    </source>
</evidence>
<dbReference type="NCBIfam" id="TIGR01417">
    <property type="entry name" value="PTS_I_fam"/>
    <property type="match status" value="1"/>
</dbReference>
<dbReference type="Gene3D" id="3.50.30.10">
    <property type="entry name" value="Phosphohistidine domain"/>
    <property type="match status" value="1"/>
</dbReference>
<evidence type="ECO:0000313" key="21">
    <source>
        <dbReference type="EMBL" id="MEY6432787.1"/>
    </source>
</evidence>
<keyword evidence="13 17" id="KW-0479">Metal-binding</keyword>
<dbReference type="Pfam" id="PF00391">
    <property type="entry name" value="PEP-utilizers"/>
    <property type="match status" value="1"/>
</dbReference>
<evidence type="ECO:0000256" key="16">
    <source>
        <dbReference type="ARBA" id="ARBA00033235"/>
    </source>
</evidence>
<protein>
    <recommendedName>
        <fullName evidence="7 17">Phosphoenolpyruvate-protein phosphotransferase</fullName>
        <ecNumber evidence="6 17">2.7.3.9</ecNumber>
    </recommendedName>
    <alternativeName>
        <fullName evidence="16 17">Phosphotransferase system, enzyme I</fullName>
    </alternativeName>
</protein>
<dbReference type="InterPro" id="IPR036637">
    <property type="entry name" value="Phosphohistidine_dom_sf"/>
</dbReference>
<sequence length="579" mass="63827">MTLACLGIGITTTRAIAIGEALVLDREQRPILSRRTVSEAHVDAELARLSKAVAAAHRAMKDIRHRIPRGMASGIAEFIDTHLLMLEDAALVDACRQSIREHFYTAEWALQCQRDRLVETFDLMDDPYLKTRRDDIEHVVQQIQGFLLDPSPPEFPATGDLRGRVIVARDLTPAEAIDFHYRGVAAFVSESGGPMSHMAILARSLNIPAVIGVPSATRYLVSGELLIVDGQTGMVLADIDESTLRHYRHHQQLLATRHIERRRLIGEPAVTRDGVAIELQANLELPEDVATARALGASGIGLYRTEFLYMNREDLPDEEEHLAVYTSVIRGLDGIPITIRTLDLGADKQGSAASRAPPTGNPALGLRAIRLCLKEPAIFRPQLRAILRASAVGPVRLMLPMITSMHEVETILFMIAQTKDELQRDGLAFDPEIPIGGMIEIPAAALTAAAIAKRLDFLSIGTNDLIQYTLAIDRLDDAVSYLYDPAHPAVLTLIRQVIDIGNKGLTSVSMCGEMAGDPRFTRLLLGLGLRTFSMQPGSLLEIKEIVRDSDTRRLAEQATELFDRIEDTDPRALIEQMNH</sequence>
<gene>
    <name evidence="21" type="primary">ptsP</name>
    <name evidence="21" type="ORF">ABC977_10250</name>
</gene>
<evidence type="ECO:0000256" key="10">
    <source>
        <dbReference type="ARBA" id="ARBA00022597"/>
    </source>
</evidence>
<dbReference type="InterPro" id="IPR006318">
    <property type="entry name" value="PTS_EI-like"/>
</dbReference>
<evidence type="ECO:0000256" key="8">
    <source>
        <dbReference type="ARBA" id="ARBA00022448"/>
    </source>
</evidence>
<evidence type="ECO:0000256" key="13">
    <source>
        <dbReference type="ARBA" id="ARBA00022723"/>
    </source>
</evidence>
<evidence type="ECO:0000259" key="19">
    <source>
        <dbReference type="Pfam" id="PF02896"/>
    </source>
</evidence>
<evidence type="ECO:0000256" key="15">
    <source>
        <dbReference type="ARBA" id="ARBA00022842"/>
    </source>
</evidence>
<dbReference type="SUPFAM" id="SSF51621">
    <property type="entry name" value="Phosphoenolpyruvate/pyruvate domain"/>
    <property type="match status" value="1"/>
</dbReference>
<dbReference type="SUPFAM" id="SSF52009">
    <property type="entry name" value="Phosphohistidine domain"/>
    <property type="match status" value="1"/>
</dbReference>
<evidence type="ECO:0000256" key="3">
    <source>
        <dbReference type="ARBA" id="ARBA00002728"/>
    </source>
</evidence>
<reference evidence="21 22" key="1">
    <citation type="submission" date="2024-05" db="EMBL/GenBank/DDBJ databases">
        <title>Genome Sequence and Characterization of the New Strain Purple Sulfur Bacterium of Genus Thioalkalicoccus.</title>
        <authorList>
            <person name="Bryantseva I.A."/>
            <person name="Kyndt J.A."/>
            <person name="Imhoff J.F."/>
        </authorList>
    </citation>
    <scope>NUCLEOTIDE SEQUENCE [LARGE SCALE GENOMIC DNA]</scope>
    <source>
        <strain evidence="21 22">Um2</strain>
    </source>
</reference>
<keyword evidence="15 17" id="KW-0460">Magnesium</keyword>
<dbReference type="PANTHER" id="PTHR46244">
    <property type="entry name" value="PHOSPHOENOLPYRUVATE-PROTEIN PHOSPHOTRANSFERASE"/>
    <property type="match status" value="1"/>
</dbReference>
<evidence type="ECO:0000256" key="12">
    <source>
        <dbReference type="ARBA" id="ARBA00022683"/>
    </source>
</evidence>
<comment type="caution">
    <text evidence="21">The sequence shown here is derived from an EMBL/GenBank/DDBJ whole genome shotgun (WGS) entry which is preliminary data.</text>
</comment>
<feature type="domain" description="PEP-utilising enzyme mobile" evidence="18">
    <location>
        <begin position="163"/>
        <end position="233"/>
    </location>
</feature>
<dbReference type="InterPro" id="IPR040442">
    <property type="entry name" value="Pyrv_kinase-like_dom_sf"/>
</dbReference>
<keyword evidence="8 17" id="KW-0813">Transport</keyword>
<keyword evidence="14 17" id="KW-0418">Kinase</keyword>
<dbReference type="GO" id="GO:0008965">
    <property type="term" value="F:phosphoenolpyruvate-protein phosphotransferase activity"/>
    <property type="evidence" value="ECO:0007669"/>
    <property type="project" value="UniProtKB-EC"/>
</dbReference>
<dbReference type="PANTHER" id="PTHR46244:SF3">
    <property type="entry name" value="PHOSPHOENOLPYRUVATE-PROTEIN PHOSPHOTRANSFERASE"/>
    <property type="match status" value="1"/>
</dbReference>
<evidence type="ECO:0000256" key="5">
    <source>
        <dbReference type="ARBA" id="ARBA00007837"/>
    </source>
</evidence>
<comment type="function">
    <text evidence="3 17">General (non sugar-specific) component of the phosphoenolpyruvate-dependent sugar phosphotransferase system (sugar PTS). This major carbohydrate active-transport system catalyzes the phosphorylation of incoming sugar substrates concomitantly with their translocation across the cell membrane. Enzyme I transfers the phosphoryl group from phosphoenolpyruvate (PEP) to the phosphoryl carrier protein (HPr).</text>
</comment>
<dbReference type="PRINTS" id="PR01736">
    <property type="entry name" value="PHPHTRNFRASE"/>
</dbReference>
<dbReference type="InterPro" id="IPR000121">
    <property type="entry name" value="PEP_util_C"/>
</dbReference>
<dbReference type="Pfam" id="PF05524">
    <property type="entry name" value="PEP-utilisers_N"/>
    <property type="match status" value="1"/>
</dbReference>
<evidence type="ECO:0000256" key="9">
    <source>
        <dbReference type="ARBA" id="ARBA00022490"/>
    </source>
</evidence>
<evidence type="ECO:0000259" key="18">
    <source>
        <dbReference type="Pfam" id="PF00391"/>
    </source>
</evidence>
<dbReference type="InterPro" id="IPR015813">
    <property type="entry name" value="Pyrv/PenolPyrv_kinase-like_dom"/>
</dbReference>
<accession>A0ABV4BET8</accession>
<feature type="domain" description="PEP-utilising enzyme C-terminal" evidence="19">
    <location>
        <begin position="265"/>
        <end position="549"/>
    </location>
</feature>
<proteinExistence type="inferred from homology"/>
<dbReference type="InterPro" id="IPR024692">
    <property type="entry name" value="PTS_EI"/>
</dbReference>
<keyword evidence="11 17" id="KW-0808">Transferase</keyword>
<dbReference type="PIRSF" id="PIRSF000732">
    <property type="entry name" value="PTS_enzyme_I"/>
    <property type="match status" value="1"/>
</dbReference>
<dbReference type="SUPFAM" id="SSF47831">
    <property type="entry name" value="Enzyme I of the PEP:sugar phosphotransferase system HPr-binding (sub)domain"/>
    <property type="match status" value="1"/>
</dbReference>
<comment type="cofactor">
    <cofactor evidence="2 17">
        <name>Mg(2+)</name>
        <dbReference type="ChEBI" id="CHEBI:18420"/>
    </cofactor>
</comment>
<dbReference type="RefSeq" id="WP_369667174.1">
    <property type="nucleotide sequence ID" value="NZ_JBDKXB010000012.1"/>
</dbReference>
<dbReference type="Gene3D" id="1.10.274.10">
    <property type="entry name" value="PtsI, HPr-binding domain"/>
    <property type="match status" value="1"/>
</dbReference>
<dbReference type="InterPro" id="IPR008731">
    <property type="entry name" value="PTS_EIN"/>
</dbReference>
<dbReference type="Pfam" id="PF02896">
    <property type="entry name" value="PEP-utilizers_C"/>
    <property type="match status" value="1"/>
</dbReference>
<comment type="subcellular location">
    <subcellularLocation>
        <location evidence="4 17">Cytoplasm</location>
    </subcellularLocation>
</comment>
<feature type="domain" description="Phosphotransferase system enzyme I N-terminal" evidence="20">
    <location>
        <begin position="9"/>
        <end position="132"/>
    </location>
</feature>
<dbReference type="EC" id="2.7.3.9" evidence="6 17"/>
<evidence type="ECO:0000256" key="6">
    <source>
        <dbReference type="ARBA" id="ARBA00012232"/>
    </source>
</evidence>
<evidence type="ECO:0000256" key="11">
    <source>
        <dbReference type="ARBA" id="ARBA00022679"/>
    </source>
</evidence>
<organism evidence="21 22">
    <name type="scientific">Thioalkalicoccus limnaeus</name>
    <dbReference type="NCBI Taxonomy" id="120681"/>
    <lineage>
        <taxon>Bacteria</taxon>
        <taxon>Pseudomonadati</taxon>
        <taxon>Pseudomonadota</taxon>
        <taxon>Gammaproteobacteria</taxon>
        <taxon>Chromatiales</taxon>
        <taxon>Chromatiaceae</taxon>
        <taxon>Thioalkalicoccus</taxon>
    </lineage>
</organism>
<dbReference type="InterPro" id="IPR036618">
    <property type="entry name" value="PtsI_HPr-bd_sf"/>
</dbReference>
<dbReference type="InterPro" id="IPR023151">
    <property type="entry name" value="PEP_util_CS"/>
</dbReference>
<keyword evidence="10 17" id="KW-0762">Sugar transport</keyword>
<dbReference type="InterPro" id="IPR008279">
    <property type="entry name" value="PEP-util_enz_mobile_dom"/>
</dbReference>
<evidence type="ECO:0000256" key="4">
    <source>
        <dbReference type="ARBA" id="ARBA00004496"/>
    </source>
</evidence>
<evidence type="ECO:0000313" key="22">
    <source>
        <dbReference type="Proteomes" id="UP001564408"/>
    </source>
</evidence>
<evidence type="ECO:0000256" key="17">
    <source>
        <dbReference type="PIRNR" id="PIRNR000732"/>
    </source>
</evidence>